<dbReference type="Pfam" id="PF25556">
    <property type="entry name" value="SET_TTL"/>
    <property type="match status" value="1"/>
</dbReference>
<feature type="domain" description="Tubulin--tyrosine ligase-like protein 12 SET-like" evidence="2">
    <location>
        <begin position="76"/>
        <end position="243"/>
    </location>
</feature>
<proteinExistence type="predicted"/>
<accession>A0A0S4JUF5</accession>
<feature type="region of interest" description="Disordered" evidence="1">
    <location>
        <begin position="50"/>
        <end position="84"/>
    </location>
</feature>
<gene>
    <name evidence="3" type="ORF">BSAL_36070</name>
</gene>
<dbReference type="OrthoDB" id="60477at2759"/>
<keyword evidence="4" id="KW-1185">Reference proteome</keyword>
<dbReference type="InterPro" id="IPR004344">
    <property type="entry name" value="TTL/TTLL_fam"/>
</dbReference>
<name>A0A0S4JUF5_BODSA</name>
<feature type="compositionally biased region" description="Acidic residues" evidence="1">
    <location>
        <begin position="50"/>
        <end position="62"/>
    </location>
</feature>
<dbReference type="InterPro" id="IPR057954">
    <property type="entry name" value="SET_TTL12"/>
</dbReference>
<reference evidence="4" key="1">
    <citation type="submission" date="2015-09" db="EMBL/GenBank/DDBJ databases">
        <authorList>
            <consortium name="Pathogen Informatics"/>
        </authorList>
    </citation>
    <scope>NUCLEOTIDE SEQUENCE [LARGE SCALE GENOMIC DNA]</scope>
    <source>
        <strain evidence="4">Lake Konstanz</strain>
    </source>
</reference>
<dbReference type="PROSITE" id="PS51221">
    <property type="entry name" value="TTL"/>
    <property type="match status" value="1"/>
</dbReference>
<evidence type="ECO:0000259" key="2">
    <source>
        <dbReference type="Pfam" id="PF25556"/>
    </source>
</evidence>
<evidence type="ECO:0000313" key="3">
    <source>
        <dbReference type="EMBL" id="CUG92195.1"/>
    </source>
</evidence>
<dbReference type="InterPro" id="IPR027749">
    <property type="entry name" value="TTLL12"/>
</dbReference>
<feature type="compositionally biased region" description="Polar residues" evidence="1">
    <location>
        <begin position="69"/>
        <end position="84"/>
    </location>
</feature>
<organism evidence="3 4">
    <name type="scientific">Bodo saltans</name>
    <name type="common">Flagellated protozoan</name>
    <dbReference type="NCBI Taxonomy" id="75058"/>
    <lineage>
        <taxon>Eukaryota</taxon>
        <taxon>Discoba</taxon>
        <taxon>Euglenozoa</taxon>
        <taxon>Kinetoplastea</taxon>
        <taxon>Metakinetoplastina</taxon>
        <taxon>Eubodonida</taxon>
        <taxon>Bodonidae</taxon>
        <taxon>Bodo</taxon>
    </lineage>
</organism>
<dbReference type="VEuPathDB" id="TriTrypDB:BSAL_36070"/>
<dbReference type="PANTHER" id="PTHR46088:SF1">
    <property type="entry name" value="TUBULIN--TYROSINE LIGASE-LIKE PROTEIN 12"/>
    <property type="match status" value="1"/>
</dbReference>
<dbReference type="PANTHER" id="PTHR46088">
    <property type="entry name" value="TUBULIN--TYROSINE LIGASE-LIKE PROTEIN 12"/>
    <property type="match status" value="1"/>
</dbReference>
<protein>
    <recommendedName>
        <fullName evidence="2">Tubulin--tyrosine ligase-like protein 12 SET-like domain-containing protein</fullName>
    </recommendedName>
</protein>
<dbReference type="Gene3D" id="3.30.470.20">
    <property type="entry name" value="ATP-grasp fold, B domain"/>
    <property type="match status" value="1"/>
</dbReference>
<evidence type="ECO:0000313" key="4">
    <source>
        <dbReference type="Proteomes" id="UP000051952"/>
    </source>
</evidence>
<dbReference type="AlphaFoldDB" id="A0A0S4JUF5"/>
<dbReference type="EMBL" id="CYKH01002017">
    <property type="protein sequence ID" value="CUG92195.1"/>
    <property type="molecule type" value="Genomic_DNA"/>
</dbReference>
<sequence>MESLDAFVALVGPWMEQVQLPRHLWEVLYHKLKSDTFDSGSSFAIAEIAEEDEEEVEDEDHDASDNKNEQAASRSTPNKRVLVTTQDTTAESDVWLIDHAWTFKYREARQQLCANESLRQRLAAMLAVPLHAESAEVEGEEDPNDRSRLSAVQRDAHTIFESLWKLVGSYRQAQGSRTLQEMSDSDHDSTWYVMDEVGSAISWSCDADDVNVKVATMPVCFPEKGCIFSILWTIKDLEASDTCVALGQYTLDDAQQQKGTVISPKSAAVAAMVLHGDLLEVAQASLATKTDAGEEEEETESQSMWSQCLAAFRDRSRLFQQRTTEAVFPAPQSTDRLYPPLTSDAALNALGIDSLPIPFFTDSNTVINGVTDGDNFRLVALPQDAKIMWMAHYIMRRSDDFPQAALVSQMSEERFFTNKRRLAALVQKRCGTRPWFQTTYDATTELEAFTADFLLREQSLLQQTGGNPQAEEYSALLASRDGTNLWIAKPCNLARSIDMTVSNNLQWLLRVAQTTPKIFCKYISNPATLRGRKFDLRFILTVRSLHTSETDLEAYLYNVFWTRFASEQYSLDEFDVYAKHWTVMNYADPAKLLQLHYNDFIPEFNTEYATKLQQQQRCTSEEGRPSQKDVWGELVMPRIKQMVREMLESIEPDDIPHGRFRGSYGVDVMLREELDAVTGAVVDLQPVLLEVTFSPDCTRACKYHPSFFNDVFQTLFLGTPKNMSRV</sequence>
<dbReference type="GO" id="GO:0005737">
    <property type="term" value="C:cytoplasm"/>
    <property type="evidence" value="ECO:0007669"/>
    <property type="project" value="TreeGrafter"/>
</dbReference>
<dbReference type="Proteomes" id="UP000051952">
    <property type="component" value="Unassembled WGS sequence"/>
</dbReference>
<evidence type="ECO:0000256" key="1">
    <source>
        <dbReference type="SAM" id="MobiDB-lite"/>
    </source>
</evidence>
<dbReference type="OMA" id="AESACEC"/>
<dbReference type="Pfam" id="PF03133">
    <property type="entry name" value="TTL"/>
    <property type="match status" value="1"/>
</dbReference>